<accession>A0A6B2EHX2</accession>
<dbReference type="PANTHER" id="PTHR18939">
    <property type="entry name" value="RIBOSOME BINDING PROTEIN-1"/>
    <property type="match status" value="1"/>
</dbReference>
<feature type="coiled-coil region" evidence="1">
    <location>
        <begin position="519"/>
        <end position="669"/>
    </location>
</feature>
<proteinExistence type="predicted"/>
<feature type="compositionally biased region" description="Basic and acidic residues" evidence="2">
    <location>
        <begin position="160"/>
        <end position="201"/>
    </location>
</feature>
<keyword evidence="3" id="KW-0812">Transmembrane</keyword>
<keyword evidence="3" id="KW-0472">Membrane</keyword>
<name>A0A6B2EHX2_9DIPT</name>
<sequence>MEFYVYFVIVVVILVSLATSLIISKLPRGKSFDEVLSEKKKFTEKLYGTSGKRTQKSKKQSTNVGKKGKEKPKAKEVEEDSVDGSSDKTPSPKAHVEFAEAEVIAEGDSPRAKKQLGVTGKKSGKKNGGGKASGTGILINKSETSAVKTTDAAEPMNHFEQIHPKDDAEILRAATHKDESAESNRNPLRGDKSAASRDNKKGKNLKSQSEKEEKPVVVAVEEKVIAKKVAEVKEKPQKKGGNGAKKQESTGQTVQKIIAENDEIGVNFLIPLLAKAELSRSEIQIIIEYLLNKQSDTITVNHSEWTEGKSDMVQKLKKQIELKEKALQEEQQANAGIQARLRELRAEINLEKSQYNANLKAYVEEIAQKNKDLQNMSVDYQTLNEKYLSEKQSLSVQMQQLQAKLIQEKKTNSQEHLQQIQQLTDANNVLNSEIIAKTKLINDLNEQFQKFANEKHQMIDTVKKEYDSKLTEYEMIMRKKEEQQLYMEQDLQKIRQIADHDADALRRLKESFDVKRYEVDQYKTQLAEMTKNNHNIEDMGKVEIRNLQNALDSCKTDLTRSRSEVNEYRVKSEDLEAQVVELKRQISLWSSKMHEQTVQMSEMDADLSGYKANLADKDSKLAEVESKIRCFGEEKECLEKQLEDLKVKNNELRTKNWKMIEALKSAENNAVKSNRLNNSDESSLNKLDTGEIQRAAVQEVENRTRSKIIKIFPNIPTGPTQYDQWLDHVGDYLRDHTSASSIQHSTIINTSTNNSCRNNSNSESDVGADGKNVTTNNHSVDSEDGGEGSSDSLDTLLLQNAQLQRTVDEYKIIVADTEGVLKNLELKVKEQDAYWRKVVQTKDEELKGLKISTTCQPNNTD</sequence>
<evidence type="ECO:0000256" key="1">
    <source>
        <dbReference type="SAM" id="Coils"/>
    </source>
</evidence>
<organism evidence="4">
    <name type="scientific">Phlebotomus kandelakii</name>
    <dbReference type="NCBI Taxonomy" id="1109342"/>
    <lineage>
        <taxon>Eukaryota</taxon>
        <taxon>Metazoa</taxon>
        <taxon>Ecdysozoa</taxon>
        <taxon>Arthropoda</taxon>
        <taxon>Hexapoda</taxon>
        <taxon>Insecta</taxon>
        <taxon>Pterygota</taxon>
        <taxon>Neoptera</taxon>
        <taxon>Endopterygota</taxon>
        <taxon>Diptera</taxon>
        <taxon>Nematocera</taxon>
        <taxon>Psychodoidea</taxon>
        <taxon>Psychodidae</taxon>
        <taxon>Phlebotomus</taxon>
        <taxon>Larroussius</taxon>
    </lineage>
</organism>
<feature type="compositionally biased region" description="Low complexity" evidence="2">
    <location>
        <begin position="740"/>
        <end position="764"/>
    </location>
</feature>
<dbReference type="AlphaFoldDB" id="A0A6B2EHX2"/>
<feature type="region of interest" description="Disordered" evidence="2">
    <location>
        <begin position="740"/>
        <end position="792"/>
    </location>
</feature>
<dbReference type="EMBL" id="GIFK01004203">
    <property type="protein sequence ID" value="NBJ61906.1"/>
    <property type="molecule type" value="Transcribed_RNA"/>
</dbReference>
<feature type="transmembrane region" description="Helical" evidence="3">
    <location>
        <begin position="6"/>
        <end position="23"/>
    </location>
</feature>
<dbReference type="GO" id="GO:0005789">
    <property type="term" value="C:endoplasmic reticulum membrane"/>
    <property type="evidence" value="ECO:0007669"/>
    <property type="project" value="TreeGrafter"/>
</dbReference>
<keyword evidence="1" id="KW-0175">Coiled coil</keyword>
<feature type="coiled-coil region" evidence="1">
    <location>
        <begin position="313"/>
        <end position="433"/>
    </location>
</feature>
<keyword evidence="3" id="KW-1133">Transmembrane helix</keyword>
<dbReference type="PANTHER" id="PTHR18939:SF4">
    <property type="entry name" value="RIBOSOME-BINDING PROTEIN 1"/>
    <property type="match status" value="1"/>
</dbReference>
<feature type="region of interest" description="Disordered" evidence="2">
    <location>
        <begin position="47"/>
        <end position="214"/>
    </location>
</feature>
<evidence type="ECO:0000256" key="3">
    <source>
        <dbReference type="SAM" id="Phobius"/>
    </source>
</evidence>
<protein>
    <submittedName>
        <fullName evidence="4">Putative ribosome-binding protein 1 isoform x1</fullName>
    </submittedName>
</protein>
<dbReference type="InterPro" id="IPR040248">
    <property type="entry name" value="RRBP1"/>
</dbReference>
<reference evidence="4" key="1">
    <citation type="submission" date="2019-10" db="EMBL/GenBank/DDBJ databases">
        <title>Short sand fly seasons in Tbilisi, Georgia, hinder development of host immunity to saliva of the visceral leishmaniasis vector Phlebotomus kandelakii.</title>
        <authorList>
            <person name="Oliveira F."/>
            <person name="Giorgobiani E."/>
            <person name="Guimaraes-Costa A.B."/>
            <person name="Abdeladhim M."/>
            <person name="Oristian J."/>
            <person name="Tskhvaradze L."/>
            <person name="Tsertsvadze N."/>
            <person name="Zakalashvili M."/>
            <person name="Valenzuela J.G."/>
            <person name="Kamhawi S."/>
        </authorList>
    </citation>
    <scope>NUCLEOTIDE SEQUENCE</scope>
    <source>
        <strain evidence="4">Wild-capture in Tbilisi</strain>
        <tissue evidence="4">Salivary glands</tissue>
    </source>
</reference>
<evidence type="ECO:0000313" key="4">
    <source>
        <dbReference type="EMBL" id="NBJ61906.1"/>
    </source>
</evidence>
<evidence type="ECO:0000256" key="2">
    <source>
        <dbReference type="SAM" id="MobiDB-lite"/>
    </source>
</evidence>
<dbReference type="SUPFAM" id="SSF57997">
    <property type="entry name" value="Tropomyosin"/>
    <property type="match status" value="1"/>
</dbReference>